<dbReference type="AlphaFoldDB" id="A0A8B9FN52"/>
<reference evidence="1" key="1">
    <citation type="submission" date="2025-08" db="UniProtKB">
        <authorList>
            <consortium name="Ensembl"/>
        </authorList>
    </citation>
    <scope>IDENTIFICATION</scope>
</reference>
<dbReference type="Proteomes" id="UP000694522">
    <property type="component" value="Unplaced"/>
</dbReference>
<proteinExistence type="predicted"/>
<name>A0A8B9FN52_9PSIT</name>
<protein>
    <submittedName>
        <fullName evidence="1">Uncharacterized protein</fullName>
    </submittedName>
</protein>
<sequence length="77" mass="8845">ILGVFLVSSLKKKLIYLENHLQLSVSSDLSICDKRTTPSYQHIIFVCQKFLIIKIPKFRVLSPVAFSWGSIELMCKM</sequence>
<evidence type="ECO:0000313" key="2">
    <source>
        <dbReference type="Proteomes" id="UP000694522"/>
    </source>
</evidence>
<organism evidence="1 2">
    <name type="scientific">Amazona collaria</name>
    <name type="common">yellow-billed parrot</name>
    <dbReference type="NCBI Taxonomy" id="241587"/>
    <lineage>
        <taxon>Eukaryota</taxon>
        <taxon>Metazoa</taxon>
        <taxon>Chordata</taxon>
        <taxon>Craniata</taxon>
        <taxon>Vertebrata</taxon>
        <taxon>Euteleostomi</taxon>
        <taxon>Archelosauria</taxon>
        <taxon>Archosauria</taxon>
        <taxon>Dinosauria</taxon>
        <taxon>Saurischia</taxon>
        <taxon>Theropoda</taxon>
        <taxon>Coelurosauria</taxon>
        <taxon>Aves</taxon>
        <taxon>Neognathae</taxon>
        <taxon>Neoaves</taxon>
        <taxon>Telluraves</taxon>
        <taxon>Australaves</taxon>
        <taxon>Psittaciformes</taxon>
        <taxon>Psittacidae</taxon>
        <taxon>Amazona</taxon>
    </lineage>
</organism>
<evidence type="ECO:0000313" key="1">
    <source>
        <dbReference type="Ensembl" id="ENSACOP00000010341.1"/>
    </source>
</evidence>
<reference evidence="1" key="2">
    <citation type="submission" date="2025-09" db="UniProtKB">
        <authorList>
            <consortium name="Ensembl"/>
        </authorList>
    </citation>
    <scope>IDENTIFICATION</scope>
</reference>
<dbReference type="Ensembl" id="ENSACOT00000010705.1">
    <property type="protein sequence ID" value="ENSACOP00000010341.1"/>
    <property type="gene ID" value="ENSACOG00000007211.1"/>
</dbReference>
<keyword evidence="2" id="KW-1185">Reference proteome</keyword>
<accession>A0A8B9FN52</accession>